<name>A0AA38TYL5_9ASTR</name>
<dbReference type="Proteomes" id="UP001172457">
    <property type="component" value="Chromosome 2"/>
</dbReference>
<evidence type="ECO:0000313" key="3">
    <source>
        <dbReference type="Proteomes" id="UP001172457"/>
    </source>
</evidence>
<keyword evidence="1" id="KW-1133">Transmembrane helix</keyword>
<reference evidence="2" key="1">
    <citation type="submission" date="2023-03" db="EMBL/GenBank/DDBJ databases">
        <title>Chromosome-scale reference genome and RAD-based genetic map of yellow starthistle (Centaurea solstitialis) reveal putative structural variation and QTLs associated with invader traits.</title>
        <authorList>
            <person name="Reatini B."/>
            <person name="Cang F.A."/>
            <person name="Jiang Q."/>
            <person name="Mckibben M.T.W."/>
            <person name="Barker M.S."/>
            <person name="Rieseberg L.H."/>
            <person name="Dlugosch K.M."/>
        </authorList>
    </citation>
    <scope>NUCLEOTIDE SEQUENCE</scope>
    <source>
        <strain evidence="2">CAN-66</strain>
        <tissue evidence="2">Leaf</tissue>
    </source>
</reference>
<keyword evidence="1" id="KW-0812">Transmembrane</keyword>
<evidence type="ECO:0000313" key="2">
    <source>
        <dbReference type="EMBL" id="KAJ9562786.1"/>
    </source>
</evidence>
<feature type="transmembrane region" description="Helical" evidence="1">
    <location>
        <begin position="63"/>
        <end position="82"/>
    </location>
</feature>
<protein>
    <recommendedName>
        <fullName evidence="4">Transmembrane protein</fullName>
    </recommendedName>
</protein>
<accession>A0AA38TYL5</accession>
<organism evidence="2 3">
    <name type="scientific">Centaurea solstitialis</name>
    <name type="common">yellow star-thistle</name>
    <dbReference type="NCBI Taxonomy" id="347529"/>
    <lineage>
        <taxon>Eukaryota</taxon>
        <taxon>Viridiplantae</taxon>
        <taxon>Streptophyta</taxon>
        <taxon>Embryophyta</taxon>
        <taxon>Tracheophyta</taxon>
        <taxon>Spermatophyta</taxon>
        <taxon>Magnoliopsida</taxon>
        <taxon>eudicotyledons</taxon>
        <taxon>Gunneridae</taxon>
        <taxon>Pentapetalae</taxon>
        <taxon>asterids</taxon>
        <taxon>campanulids</taxon>
        <taxon>Asterales</taxon>
        <taxon>Asteraceae</taxon>
        <taxon>Carduoideae</taxon>
        <taxon>Cardueae</taxon>
        <taxon>Centaureinae</taxon>
        <taxon>Centaurea</taxon>
    </lineage>
</organism>
<evidence type="ECO:0008006" key="4">
    <source>
        <dbReference type="Google" id="ProtNLM"/>
    </source>
</evidence>
<dbReference type="EMBL" id="JARYMX010000002">
    <property type="protein sequence ID" value="KAJ9562786.1"/>
    <property type="molecule type" value="Genomic_DNA"/>
</dbReference>
<feature type="transmembrane region" description="Helical" evidence="1">
    <location>
        <begin position="88"/>
        <end position="106"/>
    </location>
</feature>
<evidence type="ECO:0000256" key="1">
    <source>
        <dbReference type="SAM" id="Phobius"/>
    </source>
</evidence>
<keyword evidence="3" id="KW-1185">Reference proteome</keyword>
<gene>
    <name evidence="2" type="ORF">OSB04_007946</name>
</gene>
<comment type="caution">
    <text evidence="2">The sequence shown here is derived from an EMBL/GenBank/DDBJ whole genome shotgun (WGS) entry which is preliminary data.</text>
</comment>
<proteinExistence type="predicted"/>
<dbReference type="AlphaFoldDB" id="A0AA38TYL5"/>
<sequence length="109" mass="12165">MHILSMASTLFLGRWWSKERKFRKICWKVGDRRHRRQWRQGNLGHVWECGNGWHHRDGRNLRLWSVGIVGICGCGSVGIVGICGCGSVGIVGICGCGIVGFACNKLREA</sequence>
<keyword evidence="1" id="KW-0472">Membrane</keyword>